<organism evidence="1 2">
    <name type="scientific">Portunus trituberculatus</name>
    <name type="common">Swimming crab</name>
    <name type="synonym">Neptunus trituberculatus</name>
    <dbReference type="NCBI Taxonomy" id="210409"/>
    <lineage>
        <taxon>Eukaryota</taxon>
        <taxon>Metazoa</taxon>
        <taxon>Ecdysozoa</taxon>
        <taxon>Arthropoda</taxon>
        <taxon>Crustacea</taxon>
        <taxon>Multicrustacea</taxon>
        <taxon>Malacostraca</taxon>
        <taxon>Eumalacostraca</taxon>
        <taxon>Eucarida</taxon>
        <taxon>Decapoda</taxon>
        <taxon>Pleocyemata</taxon>
        <taxon>Brachyura</taxon>
        <taxon>Eubrachyura</taxon>
        <taxon>Portunoidea</taxon>
        <taxon>Portunidae</taxon>
        <taxon>Portuninae</taxon>
        <taxon>Portunus</taxon>
    </lineage>
</organism>
<dbReference type="EMBL" id="VSRR010001800">
    <property type="protein sequence ID" value="MPC27771.1"/>
    <property type="molecule type" value="Genomic_DNA"/>
</dbReference>
<evidence type="ECO:0000313" key="2">
    <source>
        <dbReference type="Proteomes" id="UP000324222"/>
    </source>
</evidence>
<evidence type="ECO:0000313" key="1">
    <source>
        <dbReference type="EMBL" id="MPC27771.1"/>
    </source>
</evidence>
<proteinExistence type="predicted"/>
<name>A0A5B7E194_PORTR</name>
<reference evidence="1 2" key="1">
    <citation type="submission" date="2019-05" db="EMBL/GenBank/DDBJ databases">
        <title>Another draft genome of Portunus trituberculatus and its Hox gene families provides insights of decapod evolution.</title>
        <authorList>
            <person name="Jeong J.-H."/>
            <person name="Song I."/>
            <person name="Kim S."/>
            <person name="Choi T."/>
            <person name="Kim D."/>
            <person name="Ryu S."/>
            <person name="Kim W."/>
        </authorList>
    </citation>
    <scope>NUCLEOTIDE SEQUENCE [LARGE SCALE GENOMIC DNA]</scope>
    <source>
        <tissue evidence="1">Muscle</tissue>
    </source>
</reference>
<dbReference type="AlphaFoldDB" id="A0A5B7E194"/>
<comment type="caution">
    <text evidence="1">The sequence shown here is derived from an EMBL/GenBank/DDBJ whole genome shotgun (WGS) entry which is preliminary data.</text>
</comment>
<gene>
    <name evidence="1" type="ORF">E2C01_020952</name>
</gene>
<sequence length="67" mass="7937">MNIFNWSLWKAVMVMIQESQPKEGVRFSSIWLEQWFPNFPERGPLESVVHSRRTTCQLVPERLNSST</sequence>
<accession>A0A5B7E194</accession>
<dbReference type="Proteomes" id="UP000324222">
    <property type="component" value="Unassembled WGS sequence"/>
</dbReference>
<keyword evidence="2" id="KW-1185">Reference proteome</keyword>
<protein>
    <submittedName>
        <fullName evidence="1">Uncharacterized protein</fullName>
    </submittedName>
</protein>